<dbReference type="EMBL" id="AP019309">
    <property type="protein sequence ID" value="BBH27173.1"/>
    <property type="molecule type" value="Genomic_DNA"/>
</dbReference>
<evidence type="ECO:0000256" key="4">
    <source>
        <dbReference type="ARBA" id="ARBA00022272"/>
    </source>
</evidence>
<dbReference type="AlphaFoldDB" id="A0A3G9JQA3"/>
<dbReference type="KEGG" id="ebm:SG0102_21070"/>
<evidence type="ECO:0000256" key="3">
    <source>
        <dbReference type="ARBA" id="ARBA00012572"/>
    </source>
</evidence>
<evidence type="ECO:0000256" key="5">
    <source>
        <dbReference type="ARBA" id="ARBA00022605"/>
    </source>
</evidence>
<evidence type="ECO:0000313" key="11">
    <source>
        <dbReference type="EMBL" id="BBH27173.1"/>
    </source>
</evidence>
<dbReference type="Gene3D" id="3.20.20.70">
    <property type="entry name" value="Aldolase class I"/>
    <property type="match status" value="1"/>
</dbReference>
<keyword evidence="8 9" id="KW-0413">Isomerase</keyword>
<organism evidence="11 12">
    <name type="scientific">Intestinibaculum porci</name>
    <dbReference type="NCBI Taxonomy" id="2487118"/>
    <lineage>
        <taxon>Bacteria</taxon>
        <taxon>Bacillati</taxon>
        <taxon>Bacillota</taxon>
        <taxon>Erysipelotrichia</taxon>
        <taxon>Erysipelotrichales</taxon>
        <taxon>Erysipelotrichaceae</taxon>
        <taxon>Intestinibaculum</taxon>
    </lineage>
</organism>
<accession>A0A3G9JQA3</accession>
<evidence type="ECO:0000256" key="7">
    <source>
        <dbReference type="ARBA" id="ARBA00023141"/>
    </source>
</evidence>
<protein>
    <recommendedName>
        <fullName evidence="4 9">N-(5'-phosphoribosyl)anthranilate isomerase</fullName>
        <shortName evidence="9">PRAI</shortName>
        <ecNumber evidence="3 9">5.3.1.24</ecNumber>
    </recommendedName>
</protein>
<dbReference type="Pfam" id="PF00697">
    <property type="entry name" value="PRAI"/>
    <property type="match status" value="1"/>
</dbReference>
<dbReference type="GO" id="GO:0004640">
    <property type="term" value="F:phosphoribosylanthranilate isomerase activity"/>
    <property type="evidence" value="ECO:0007669"/>
    <property type="project" value="UniProtKB-UniRule"/>
</dbReference>
<comment type="pathway">
    <text evidence="2 9">Amino-acid biosynthesis; L-tryptophan biosynthesis; L-tryptophan from chorismate: step 3/5.</text>
</comment>
<dbReference type="UniPathway" id="UPA00035">
    <property type="reaction ID" value="UER00042"/>
</dbReference>
<dbReference type="HAMAP" id="MF_00135">
    <property type="entry name" value="PRAI"/>
    <property type="match status" value="1"/>
</dbReference>
<evidence type="ECO:0000259" key="10">
    <source>
        <dbReference type="Pfam" id="PF00697"/>
    </source>
</evidence>
<dbReference type="InterPro" id="IPR013785">
    <property type="entry name" value="Aldolase_TIM"/>
</dbReference>
<proteinExistence type="inferred from homology"/>
<dbReference type="PANTHER" id="PTHR42894">
    <property type="entry name" value="N-(5'-PHOSPHORIBOSYL)ANTHRANILATE ISOMERASE"/>
    <property type="match status" value="1"/>
</dbReference>
<evidence type="ECO:0000256" key="2">
    <source>
        <dbReference type="ARBA" id="ARBA00004664"/>
    </source>
</evidence>
<keyword evidence="7 9" id="KW-0057">Aromatic amino acid biosynthesis</keyword>
<dbReference type="SUPFAM" id="SSF51366">
    <property type="entry name" value="Ribulose-phoshate binding barrel"/>
    <property type="match status" value="1"/>
</dbReference>
<sequence>MKIKICGISRLSDLPVLNKVHPDFVGFVFAPSKRQVSLLTATRLRSALEASIPTVGVFVEEDAAFIKEAIDEHIISYVQLHGRYDEEKIKTIKSYGVPVIQALPYTEKEVETAADYLLFDNLKPGSGEAYDYTQVSAKKPFFLAGGINISNIEDALKTNAYCIDVSSGVETEGIKDAIKIEEIVRRVRQ</sequence>
<dbReference type="InterPro" id="IPR011060">
    <property type="entry name" value="RibuloseP-bd_barrel"/>
</dbReference>
<dbReference type="GO" id="GO:0000162">
    <property type="term" value="P:L-tryptophan biosynthetic process"/>
    <property type="evidence" value="ECO:0007669"/>
    <property type="project" value="UniProtKB-UniRule"/>
</dbReference>
<name>A0A3G9JQA3_9FIRM</name>
<keyword evidence="5 9" id="KW-0028">Amino-acid biosynthesis</keyword>
<evidence type="ECO:0000256" key="8">
    <source>
        <dbReference type="ARBA" id="ARBA00023235"/>
    </source>
</evidence>
<dbReference type="InParanoid" id="A0A3G9JQA3"/>
<dbReference type="PANTHER" id="PTHR42894:SF1">
    <property type="entry name" value="N-(5'-PHOSPHORIBOSYL)ANTHRANILATE ISOMERASE"/>
    <property type="match status" value="1"/>
</dbReference>
<dbReference type="InterPro" id="IPR044643">
    <property type="entry name" value="TrpF_fam"/>
</dbReference>
<evidence type="ECO:0000256" key="1">
    <source>
        <dbReference type="ARBA" id="ARBA00001164"/>
    </source>
</evidence>
<keyword evidence="12" id="KW-1185">Reference proteome</keyword>
<gene>
    <name evidence="9 11" type="primary">trpF</name>
    <name evidence="11" type="ORF">SG0102_21070</name>
</gene>
<dbReference type="Proteomes" id="UP000268059">
    <property type="component" value="Chromosome"/>
</dbReference>
<feature type="domain" description="N-(5'phosphoribosyl) anthranilate isomerase (PRAI)" evidence="10">
    <location>
        <begin position="3"/>
        <end position="185"/>
    </location>
</feature>
<evidence type="ECO:0000313" key="12">
    <source>
        <dbReference type="Proteomes" id="UP000268059"/>
    </source>
</evidence>
<evidence type="ECO:0000256" key="9">
    <source>
        <dbReference type="HAMAP-Rule" id="MF_00135"/>
    </source>
</evidence>
<comment type="catalytic activity">
    <reaction evidence="1 9">
        <text>N-(5-phospho-beta-D-ribosyl)anthranilate = 1-(2-carboxyphenylamino)-1-deoxy-D-ribulose 5-phosphate</text>
        <dbReference type="Rhea" id="RHEA:21540"/>
        <dbReference type="ChEBI" id="CHEBI:18277"/>
        <dbReference type="ChEBI" id="CHEBI:58613"/>
        <dbReference type="EC" id="5.3.1.24"/>
    </reaction>
</comment>
<dbReference type="FunCoup" id="A0A3G9JQA3">
    <property type="interactions" value="206"/>
</dbReference>
<dbReference type="CDD" id="cd00405">
    <property type="entry name" value="PRAI"/>
    <property type="match status" value="1"/>
</dbReference>
<dbReference type="RefSeq" id="WP_125119924.1">
    <property type="nucleotide sequence ID" value="NZ_AP019309.1"/>
</dbReference>
<comment type="similarity">
    <text evidence="9">Belongs to the TrpF family.</text>
</comment>
<reference evidence="11 12" key="1">
    <citation type="submission" date="2018-11" db="EMBL/GenBank/DDBJ databases">
        <title>Novel Erysipelotrichaceae bacterium isolated from small intestine of a swine.</title>
        <authorList>
            <person name="Kim J.S."/>
            <person name="Choe H."/>
            <person name="Lee Y.R."/>
            <person name="Kim K.M."/>
            <person name="Park D.S."/>
        </authorList>
    </citation>
    <scope>NUCLEOTIDE SEQUENCE [LARGE SCALE GENOMIC DNA]</scope>
    <source>
        <strain evidence="11 12">SG0102</strain>
    </source>
</reference>
<keyword evidence="6 9" id="KW-0822">Tryptophan biosynthesis</keyword>
<dbReference type="EC" id="5.3.1.24" evidence="3 9"/>
<dbReference type="InterPro" id="IPR001240">
    <property type="entry name" value="PRAI_dom"/>
</dbReference>
<dbReference type="OrthoDB" id="9786954at2"/>
<evidence type="ECO:0000256" key="6">
    <source>
        <dbReference type="ARBA" id="ARBA00022822"/>
    </source>
</evidence>